<gene>
    <name evidence="2" type="ORF">PCANC_05370</name>
</gene>
<proteinExistence type="predicted"/>
<reference evidence="2 3" key="1">
    <citation type="submission" date="2017-11" db="EMBL/GenBank/DDBJ databases">
        <title>De novo assembly and phasing of dikaryotic genomes from two isolates of Puccinia coronata f. sp. avenae, the causal agent of oat crown rust.</title>
        <authorList>
            <person name="Miller M.E."/>
            <person name="Zhang Y."/>
            <person name="Omidvar V."/>
            <person name="Sperschneider J."/>
            <person name="Schwessinger B."/>
            <person name="Raley C."/>
            <person name="Palmer J.M."/>
            <person name="Garnica D."/>
            <person name="Upadhyaya N."/>
            <person name="Rathjen J."/>
            <person name="Taylor J.M."/>
            <person name="Park R.F."/>
            <person name="Dodds P.N."/>
            <person name="Hirsch C.D."/>
            <person name="Kianian S.F."/>
            <person name="Figueroa M."/>
        </authorList>
    </citation>
    <scope>NUCLEOTIDE SEQUENCE [LARGE SCALE GENOMIC DNA]</scope>
    <source>
        <strain evidence="2">12NC29</strain>
    </source>
</reference>
<dbReference type="Proteomes" id="UP000235388">
    <property type="component" value="Unassembled WGS sequence"/>
</dbReference>
<dbReference type="AlphaFoldDB" id="A0A2N5VXC6"/>
<feature type="compositionally biased region" description="Basic and acidic residues" evidence="1">
    <location>
        <begin position="37"/>
        <end position="54"/>
    </location>
</feature>
<accession>A0A2N5VXC6</accession>
<keyword evidence="3" id="KW-1185">Reference proteome</keyword>
<organism evidence="2 3">
    <name type="scientific">Puccinia coronata f. sp. avenae</name>
    <dbReference type="NCBI Taxonomy" id="200324"/>
    <lineage>
        <taxon>Eukaryota</taxon>
        <taxon>Fungi</taxon>
        <taxon>Dikarya</taxon>
        <taxon>Basidiomycota</taxon>
        <taxon>Pucciniomycotina</taxon>
        <taxon>Pucciniomycetes</taxon>
        <taxon>Pucciniales</taxon>
        <taxon>Pucciniaceae</taxon>
        <taxon>Puccinia</taxon>
    </lineage>
</organism>
<protein>
    <submittedName>
        <fullName evidence="2">Uncharacterized protein</fullName>
    </submittedName>
</protein>
<evidence type="ECO:0000313" key="3">
    <source>
        <dbReference type="Proteomes" id="UP000235388"/>
    </source>
</evidence>
<name>A0A2N5VXC6_9BASI</name>
<sequence length="77" mass="8210">MVSELFEVACGKTTTGFISAGYESVASGEFGGAGRVIERPWRENGEERQDERAMASEVSKPPSGKHSGHSTPLPTAR</sequence>
<feature type="region of interest" description="Disordered" evidence="1">
    <location>
        <begin position="37"/>
        <end position="77"/>
    </location>
</feature>
<evidence type="ECO:0000256" key="1">
    <source>
        <dbReference type="SAM" id="MobiDB-lite"/>
    </source>
</evidence>
<comment type="caution">
    <text evidence="2">The sequence shown here is derived from an EMBL/GenBank/DDBJ whole genome shotgun (WGS) entry which is preliminary data.</text>
</comment>
<dbReference type="EMBL" id="PGCJ01000043">
    <property type="protein sequence ID" value="PLW54649.1"/>
    <property type="molecule type" value="Genomic_DNA"/>
</dbReference>
<evidence type="ECO:0000313" key="2">
    <source>
        <dbReference type="EMBL" id="PLW54649.1"/>
    </source>
</evidence>